<keyword evidence="1" id="KW-0732">Signal</keyword>
<proteinExistence type="predicted"/>
<dbReference type="EnsemblPlants" id="TuG1812G0300001698.01.T01">
    <property type="protein sequence ID" value="TuG1812G0300001698.01.T01.cds315507"/>
    <property type="gene ID" value="TuG1812G0300001698.01"/>
</dbReference>
<reference evidence="2" key="2">
    <citation type="submission" date="2018-03" db="EMBL/GenBank/DDBJ databases">
        <title>The Triticum urartu genome reveals the dynamic nature of wheat genome evolution.</title>
        <authorList>
            <person name="Ling H."/>
            <person name="Ma B."/>
            <person name="Shi X."/>
            <person name="Liu H."/>
            <person name="Dong L."/>
            <person name="Sun H."/>
            <person name="Cao Y."/>
            <person name="Gao Q."/>
            <person name="Zheng S."/>
            <person name="Li Y."/>
            <person name="Yu Y."/>
            <person name="Du H."/>
            <person name="Qi M."/>
            <person name="Li Y."/>
            <person name="Yu H."/>
            <person name="Cui Y."/>
            <person name="Wang N."/>
            <person name="Chen C."/>
            <person name="Wu H."/>
            <person name="Zhao Y."/>
            <person name="Zhang J."/>
            <person name="Li Y."/>
            <person name="Zhou W."/>
            <person name="Zhang B."/>
            <person name="Hu W."/>
            <person name="Eijk M."/>
            <person name="Tang J."/>
            <person name="Witsenboer H."/>
            <person name="Zhao S."/>
            <person name="Li Z."/>
            <person name="Zhang A."/>
            <person name="Wang D."/>
            <person name="Liang C."/>
        </authorList>
    </citation>
    <scope>NUCLEOTIDE SEQUENCE [LARGE SCALE GENOMIC DNA]</scope>
    <source>
        <strain evidence="2">cv. G1812</strain>
    </source>
</reference>
<name>A0A8R7PQU6_TRIUA</name>
<reference evidence="3" key="1">
    <citation type="journal article" date="2013" name="Nature">
        <title>Draft genome of the wheat A-genome progenitor Triticum urartu.</title>
        <authorList>
            <person name="Ling H.Q."/>
            <person name="Zhao S."/>
            <person name="Liu D."/>
            <person name="Wang J."/>
            <person name="Sun H."/>
            <person name="Zhang C."/>
            <person name="Fan H."/>
            <person name="Li D."/>
            <person name="Dong L."/>
            <person name="Tao Y."/>
            <person name="Gao C."/>
            <person name="Wu H."/>
            <person name="Li Y."/>
            <person name="Cui Y."/>
            <person name="Guo X."/>
            <person name="Zheng S."/>
            <person name="Wang B."/>
            <person name="Yu K."/>
            <person name="Liang Q."/>
            <person name="Yang W."/>
            <person name="Lou X."/>
            <person name="Chen J."/>
            <person name="Feng M."/>
            <person name="Jian J."/>
            <person name="Zhang X."/>
            <person name="Luo G."/>
            <person name="Jiang Y."/>
            <person name="Liu J."/>
            <person name="Wang Z."/>
            <person name="Sha Y."/>
            <person name="Zhang B."/>
            <person name="Wu H."/>
            <person name="Tang D."/>
            <person name="Shen Q."/>
            <person name="Xue P."/>
            <person name="Zou S."/>
            <person name="Wang X."/>
            <person name="Liu X."/>
            <person name="Wang F."/>
            <person name="Yang Y."/>
            <person name="An X."/>
            <person name="Dong Z."/>
            <person name="Zhang K."/>
            <person name="Zhang X."/>
            <person name="Luo M.C."/>
            <person name="Dvorak J."/>
            <person name="Tong Y."/>
            <person name="Wang J."/>
            <person name="Yang H."/>
            <person name="Li Z."/>
            <person name="Wang D."/>
            <person name="Zhang A."/>
            <person name="Wang J."/>
        </authorList>
    </citation>
    <scope>NUCLEOTIDE SEQUENCE</scope>
    <source>
        <strain evidence="3">cv. G1812</strain>
    </source>
</reference>
<dbReference type="Proteomes" id="UP000015106">
    <property type="component" value="Chromosome 3"/>
</dbReference>
<protein>
    <recommendedName>
        <fullName evidence="4">Secreted protein</fullName>
    </recommendedName>
</protein>
<evidence type="ECO:0000313" key="3">
    <source>
        <dbReference type="Proteomes" id="UP000015106"/>
    </source>
</evidence>
<sequence>MVPGKAPGHLMCLCFFLYFHRACSWQASFSPFHFDGSDGRKRASFSPLTGGARIELAADSFIHLPSKVICRGA</sequence>
<dbReference type="Gramene" id="TuG1812G0300001698.01.T01">
    <property type="protein sequence ID" value="TuG1812G0300001698.01.T01.cds315507"/>
    <property type="gene ID" value="TuG1812G0300001698.01"/>
</dbReference>
<evidence type="ECO:0000256" key="1">
    <source>
        <dbReference type="SAM" id="SignalP"/>
    </source>
</evidence>
<reference evidence="2" key="3">
    <citation type="submission" date="2022-06" db="UniProtKB">
        <authorList>
            <consortium name="EnsemblPlants"/>
        </authorList>
    </citation>
    <scope>IDENTIFICATION</scope>
</reference>
<feature type="signal peptide" evidence="1">
    <location>
        <begin position="1"/>
        <end position="24"/>
    </location>
</feature>
<evidence type="ECO:0000313" key="2">
    <source>
        <dbReference type="EnsemblPlants" id="TuG1812G0300001698.01.T01.cds315507"/>
    </source>
</evidence>
<organism evidence="2 3">
    <name type="scientific">Triticum urartu</name>
    <name type="common">Red wild einkorn</name>
    <name type="synonym">Crithodium urartu</name>
    <dbReference type="NCBI Taxonomy" id="4572"/>
    <lineage>
        <taxon>Eukaryota</taxon>
        <taxon>Viridiplantae</taxon>
        <taxon>Streptophyta</taxon>
        <taxon>Embryophyta</taxon>
        <taxon>Tracheophyta</taxon>
        <taxon>Spermatophyta</taxon>
        <taxon>Magnoliopsida</taxon>
        <taxon>Liliopsida</taxon>
        <taxon>Poales</taxon>
        <taxon>Poaceae</taxon>
        <taxon>BOP clade</taxon>
        <taxon>Pooideae</taxon>
        <taxon>Triticodae</taxon>
        <taxon>Triticeae</taxon>
        <taxon>Triticinae</taxon>
        <taxon>Triticum</taxon>
    </lineage>
</organism>
<keyword evidence="3" id="KW-1185">Reference proteome</keyword>
<feature type="chain" id="PRO_5035849388" description="Secreted protein" evidence="1">
    <location>
        <begin position="25"/>
        <end position="73"/>
    </location>
</feature>
<accession>A0A8R7PQU6</accession>
<dbReference type="AlphaFoldDB" id="A0A8R7PQU6"/>
<evidence type="ECO:0008006" key="4">
    <source>
        <dbReference type="Google" id="ProtNLM"/>
    </source>
</evidence>